<keyword evidence="1" id="KW-0472">Membrane</keyword>
<dbReference type="Pfam" id="PF04307">
    <property type="entry name" value="YdjM"/>
    <property type="match status" value="1"/>
</dbReference>
<dbReference type="KEGG" id="mel:Metbo_1120"/>
<dbReference type="GeneID" id="10277570"/>
<keyword evidence="1" id="KW-0812">Transmembrane</keyword>
<dbReference type="HOGENOM" id="CLU_1329469_0_0_2"/>
<dbReference type="InterPro" id="IPR007404">
    <property type="entry name" value="YdjM-like"/>
</dbReference>
<dbReference type="PANTHER" id="PTHR35531">
    <property type="entry name" value="INNER MEMBRANE PROTEIN YBCI-RELATED"/>
    <property type="match status" value="1"/>
</dbReference>
<dbReference type="PANTHER" id="PTHR35531:SF1">
    <property type="entry name" value="INNER MEMBRANE PROTEIN YBCI-RELATED"/>
    <property type="match status" value="1"/>
</dbReference>
<dbReference type="Proteomes" id="UP000007490">
    <property type="component" value="Chromosome"/>
</dbReference>
<dbReference type="AlphaFoldDB" id="F0T5X2"/>
<keyword evidence="1" id="KW-1133">Transmembrane helix</keyword>
<feature type="transmembrane region" description="Helical" evidence="1">
    <location>
        <begin position="123"/>
        <end position="143"/>
    </location>
</feature>
<evidence type="ECO:0008006" key="4">
    <source>
        <dbReference type="Google" id="ProtNLM"/>
    </source>
</evidence>
<proteinExistence type="predicted"/>
<evidence type="ECO:0000313" key="2">
    <source>
        <dbReference type="EMBL" id="ADZ09365.1"/>
    </source>
</evidence>
<accession>F0T5X2</accession>
<gene>
    <name evidence="2" type="ordered locus">Metbo_1120</name>
</gene>
<keyword evidence="3" id="KW-1185">Reference proteome</keyword>
<evidence type="ECO:0000313" key="3">
    <source>
        <dbReference type="Proteomes" id="UP000007490"/>
    </source>
</evidence>
<dbReference type="OrthoDB" id="82350at2157"/>
<evidence type="ECO:0000256" key="1">
    <source>
        <dbReference type="SAM" id="Phobius"/>
    </source>
</evidence>
<name>F0T5X2_METLA</name>
<protein>
    <recommendedName>
        <fullName evidence="4">Membrane-bound metal-dependent hydrolase</fullName>
    </recommendedName>
</protein>
<dbReference type="RefSeq" id="WP_013644716.1">
    <property type="nucleotide sequence ID" value="NC_015216.1"/>
</dbReference>
<reference evidence="3" key="1">
    <citation type="submission" date="2011-02" db="EMBL/GenBank/DDBJ databases">
        <title>Complete sequence of Methanobacterium sp. AL-21.</title>
        <authorList>
            <consortium name="US DOE Joint Genome Institute"/>
            <person name="Lucas S."/>
            <person name="Copeland A."/>
            <person name="Lapidus A."/>
            <person name="Cheng J.-F."/>
            <person name="Goodwin L."/>
            <person name="Pitluck S."/>
            <person name="Chertkov O."/>
            <person name="Detter J.C."/>
            <person name="Han C."/>
            <person name="Tapia R."/>
            <person name="Land M."/>
            <person name="Hauser L."/>
            <person name="Kyrpides N."/>
            <person name="Ivanova N."/>
            <person name="Mikhailova N."/>
            <person name="Pagani I."/>
            <person name="Cadillo-Quiroz H."/>
            <person name="Imachi H."/>
            <person name="Zinder S."/>
            <person name="Liu W."/>
            <person name="Woyke T."/>
        </authorList>
    </citation>
    <scope>NUCLEOTIDE SEQUENCE [LARGE SCALE GENOMIC DNA]</scope>
    <source>
        <strain evidence="3">AL-21</strain>
    </source>
</reference>
<dbReference type="EMBL" id="CP002551">
    <property type="protein sequence ID" value="ADZ09365.1"/>
    <property type="molecule type" value="Genomic_DNA"/>
</dbReference>
<sequence length="212" mass="23743">MRSYTHIAGALVLFLVFAYIFDLNQIFVGLIFAALSSVFPDILDNLISEHRGYGHSIMWIILAVFILFFNFTMGFAIIIGLLSHILLDSITTHGVPILYPIRKTNFIVLNANRRVKTGTNQDNAVFLALVFLLITILCLNIAFTQISAINPFQSFAAQSPSTNRNMAINASNDLKTNFDFDLHLNQNDKNITVKKISENETNYLIKNVEPGG</sequence>
<organism evidence="2 3">
    <name type="scientific">Methanobacterium lacus (strain AL-21)</name>
    <dbReference type="NCBI Taxonomy" id="877455"/>
    <lineage>
        <taxon>Archaea</taxon>
        <taxon>Methanobacteriati</taxon>
        <taxon>Methanobacteriota</taxon>
        <taxon>Methanomada group</taxon>
        <taxon>Methanobacteria</taxon>
        <taxon>Methanobacteriales</taxon>
        <taxon>Methanobacteriaceae</taxon>
        <taxon>Methanobacterium</taxon>
    </lineage>
</organism>
<feature type="transmembrane region" description="Helical" evidence="1">
    <location>
        <begin position="56"/>
        <end position="82"/>
    </location>
</feature>
<reference evidence="2 3" key="2">
    <citation type="journal article" date="2014" name="Int. J. Syst. Evol. Microbiol.">
        <title>Methanobacterium paludis sp. nov. and a novel strain of Methanobacterium lacus isolated from northern peatlands.</title>
        <authorList>
            <person name="Cadillo-Quiroz H."/>
            <person name="Brauer S.L."/>
            <person name="Goodson N."/>
            <person name="Yavitt J.B."/>
            <person name="Zinder S.H."/>
        </authorList>
    </citation>
    <scope>NUCLEOTIDE SEQUENCE [LARGE SCALE GENOMIC DNA]</scope>
    <source>
        <strain evidence="2 3">AL-21</strain>
    </source>
</reference>
<feature type="transmembrane region" description="Helical" evidence="1">
    <location>
        <begin position="12"/>
        <end position="36"/>
    </location>
</feature>
<dbReference type="eggNOG" id="arCOG01744">
    <property type="taxonomic scope" value="Archaea"/>
</dbReference>